<dbReference type="Pfam" id="PF03466">
    <property type="entry name" value="LysR_substrate"/>
    <property type="match status" value="1"/>
</dbReference>
<dbReference type="SUPFAM" id="SSF46785">
    <property type="entry name" value="Winged helix' DNA-binding domain"/>
    <property type="match status" value="1"/>
</dbReference>
<dbReference type="Gene3D" id="1.10.10.10">
    <property type="entry name" value="Winged helix-like DNA-binding domain superfamily/Winged helix DNA-binding domain"/>
    <property type="match status" value="1"/>
</dbReference>
<name>A0A6L7G7R7_9RHOB</name>
<dbReference type="GO" id="GO:0043565">
    <property type="term" value="F:sequence-specific DNA binding"/>
    <property type="evidence" value="ECO:0007669"/>
    <property type="project" value="TreeGrafter"/>
</dbReference>
<organism evidence="6 7">
    <name type="scientific">Pseudooceanicola albus</name>
    <dbReference type="NCBI Taxonomy" id="2692189"/>
    <lineage>
        <taxon>Bacteria</taxon>
        <taxon>Pseudomonadati</taxon>
        <taxon>Pseudomonadota</taxon>
        <taxon>Alphaproteobacteria</taxon>
        <taxon>Rhodobacterales</taxon>
        <taxon>Paracoccaceae</taxon>
        <taxon>Pseudooceanicola</taxon>
    </lineage>
</organism>
<protein>
    <submittedName>
        <fullName evidence="6">LysR family transcriptional regulator</fullName>
    </submittedName>
</protein>
<evidence type="ECO:0000256" key="3">
    <source>
        <dbReference type="ARBA" id="ARBA00023125"/>
    </source>
</evidence>
<reference evidence="6 7" key="1">
    <citation type="submission" date="2019-12" db="EMBL/GenBank/DDBJ databases">
        <authorList>
            <person name="Li M."/>
        </authorList>
    </citation>
    <scope>NUCLEOTIDE SEQUENCE [LARGE SCALE GENOMIC DNA]</scope>
    <source>
        <strain evidence="6 7">GBMRC 2024</strain>
    </source>
</reference>
<dbReference type="SUPFAM" id="SSF53850">
    <property type="entry name" value="Periplasmic binding protein-like II"/>
    <property type="match status" value="1"/>
</dbReference>
<dbReference type="Gene3D" id="3.40.190.290">
    <property type="match status" value="1"/>
</dbReference>
<feature type="domain" description="HTH lysR-type" evidence="5">
    <location>
        <begin position="5"/>
        <end position="62"/>
    </location>
</feature>
<evidence type="ECO:0000256" key="1">
    <source>
        <dbReference type="ARBA" id="ARBA00009437"/>
    </source>
</evidence>
<dbReference type="PROSITE" id="PS50931">
    <property type="entry name" value="HTH_LYSR"/>
    <property type="match status" value="1"/>
</dbReference>
<dbReference type="RefSeq" id="WP_160896400.1">
    <property type="nucleotide sequence ID" value="NZ_WUMU01000026.1"/>
</dbReference>
<dbReference type="Pfam" id="PF00126">
    <property type="entry name" value="HTH_1"/>
    <property type="match status" value="1"/>
</dbReference>
<dbReference type="InterPro" id="IPR036388">
    <property type="entry name" value="WH-like_DNA-bd_sf"/>
</dbReference>
<evidence type="ECO:0000259" key="5">
    <source>
        <dbReference type="PROSITE" id="PS50931"/>
    </source>
</evidence>
<dbReference type="CDD" id="cd08422">
    <property type="entry name" value="PBP2_CrgA_like"/>
    <property type="match status" value="1"/>
</dbReference>
<keyword evidence="7" id="KW-1185">Reference proteome</keyword>
<comment type="similarity">
    <text evidence="1">Belongs to the LysR transcriptional regulatory family.</text>
</comment>
<dbReference type="PANTHER" id="PTHR30537">
    <property type="entry name" value="HTH-TYPE TRANSCRIPTIONAL REGULATOR"/>
    <property type="match status" value="1"/>
</dbReference>
<dbReference type="AlphaFoldDB" id="A0A6L7G7R7"/>
<evidence type="ECO:0000256" key="4">
    <source>
        <dbReference type="ARBA" id="ARBA00023163"/>
    </source>
</evidence>
<evidence type="ECO:0000256" key="2">
    <source>
        <dbReference type="ARBA" id="ARBA00023015"/>
    </source>
</evidence>
<accession>A0A6L7G7R7</accession>
<comment type="caution">
    <text evidence="6">The sequence shown here is derived from an EMBL/GenBank/DDBJ whole genome shotgun (WGS) entry which is preliminary data.</text>
</comment>
<dbReference type="InterPro" id="IPR058163">
    <property type="entry name" value="LysR-type_TF_proteobact-type"/>
</dbReference>
<dbReference type="InterPro" id="IPR036390">
    <property type="entry name" value="WH_DNA-bd_sf"/>
</dbReference>
<dbReference type="Proteomes" id="UP000477911">
    <property type="component" value="Unassembled WGS sequence"/>
</dbReference>
<dbReference type="EMBL" id="WUMU01000026">
    <property type="protein sequence ID" value="MXN20274.1"/>
    <property type="molecule type" value="Genomic_DNA"/>
</dbReference>
<dbReference type="GO" id="GO:0006351">
    <property type="term" value="P:DNA-templated transcription"/>
    <property type="evidence" value="ECO:0007669"/>
    <property type="project" value="TreeGrafter"/>
</dbReference>
<keyword evidence="2" id="KW-0805">Transcription regulation</keyword>
<proteinExistence type="inferred from homology"/>
<dbReference type="FunFam" id="1.10.10.10:FF:000001">
    <property type="entry name" value="LysR family transcriptional regulator"/>
    <property type="match status" value="1"/>
</dbReference>
<gene>
    <name evidence="6" type="ORF">GR170_20755</name>
</gene>
<sequence>MSKDIHLTALRLFVEVATRGSFSEVARRTGLPVSSVSRHVSTLEAGLGQTLLVRNTRALRLTDHGARYLESVREALLLLDMAGEEVRDGAQTARGTLRVNAPVAFGRRHIAPHLAAFQARHPALEVELVLTDAFVDPVADGADVVVRIGVLEESRLISRRLAAQTYVLAAAPAYLAQHGTPRVPADLLGHNCLIYKGGHGARPWMFRQGPGAFLAQPVAGNLRGNDAESLIAAAVAGQGLVLFPTWVLHGPLQDGQLVPVMQDWTALSDQEEGAIHVLLPETRLRALKVTAFLEFLTETIGRRPYWDAALADDPDGG</sequence>
<keyword evidence="3" id="KW-0238">DNA-binding</keyword>
<dbReference type="GO" id="GO:0003700">
    <property type="term" value="F:DNA-binding transcription factor activity"/>
    <property type="evidence" value="ECO:0007669"/>
    <property type="project" value="InterPro"/>
</dbReference>
<evidence type="ECO:0000313" key="6">
    <source>
        <dbReference type="EMBL" id="MXN20274.1"/>
    </source>
</evidence>
<dbReference type="PANTHER" id="PTHR30537:SF5">
    <property type="entry name" value="HTH-TYPE TRANSCRIPTIONAL ACTIVATOR TTDR-RELATED"/>
    <property type="match status" value="1"/>
</dbReference>
<evidence type="ECO:0000313" key="7">
    <source>
        <dbReference type="Proteomes" id="UP000477911"/>
    </source>
</evidence>
<dbReference type="InterPro" id="IPR005119">
    <property type="entry name" value="LysR_subst-bd"/>
</dbReference>
<keyword evidence="4" id="KW-0804">Transcription</keyword>
<dbReference type="InterPro" id="IPR000847">
    <property type="entry name" value="LysR_HTH_N"/>
</dbReference>